<keyword evidence="2" id="KW-1185">Reference proteome</keyword>
<dbReference type="EMBL" id="JAWLNX010000048">
    <property type="protein sequence ID" value="MEB3372438.1"/>
    <property type="molecule type" value="Genomic_DNA"/>
</dbReference>
<proteinExistence type="predicted"/>
<organism evidence="1 2">
    <name type="scientific">Saccharopolyspora mangrovi</name>
    <dbReference type="NCBI Taxonomy" id="3082379"/>
    <lineage>
        <taxon>Bacteria</taxon>
        <taxon>Bacillati</taxon>
        <taxon>Actinomycetota</taxon>
        <taxon>Actinomycetes</taxon>
        <taxon>Pseudonocardiales</taxon>
        <taxon>Pseudonocardiaceae</taxon>
        <taxon>Saccharopolyspora</taxon>
    </lineage>
</organism>
<sequence length="82" mass="9430">MRDFAGRVRNSRMPRSFFQADERSLGLCPLFIDSIRRGYRQRGGTIQADPALVADVVLRLAFTPTPKPSLLDRLRTLLRRSR</sequence>
<accession>A0ABU6ALP4</accession>
<gene>
    <name evidence="1" type="ORF">R4I43_34075</name>
</gene>
<reference evidence="1 2" key="1">
    <citation type="submission" date="2023-10" db="EMBL/GenBank/DDBJ databases">
        <title>Saccharopolyspora sp. nov., isolated from mangrove soil.</title>
        <authorList>
            <person name="Lu Y."/>
            <person name="Liu W."/>
        </authorList>
    </citation>
    <scope>NUCLEOTIDE SEQUENCE [LARGE SCALE GENOMIC DNA]</scope>
    <source>
        <strain evidence="1 2">S2-29</strain>
    </source>
</reference>
<name>A0ABU6ALP4_9PSEU</name>
<evidence type="ECO:0000313" key="2">
    <source>
        <dbReference type="Proteomes" id="UP001327093"/>
    </source>
</evidence>
<comment type="caution">
    <text evidence="1">The sequence shown here is derived from an EMBL/GenBank/DDBJ whole genome shotgun (WGS) entry which is preliminary data.</text>
</comment>
<evidence type="ECO:0000313" key="1">
    <source>
        <dbReference type="EMBL" id="MEB3372438.1"/>
    </source>
</evidence>
<dbReference type="RefSeq" id="WP_324269856.1">
    <property type="nucleotide sequence ID" value="NZ_JAWLNX010000048.1"/>
</dbReference>
<dbReference type="Proteomes" id="UP001327093">
    <property type="component" value="Unassembled WGS sequence"/>
</dbReference>
<protein>
    <submittedName>
        <fullName evidence="1">Uncharacterized protein</fullName>
    </submittedName>
</protein>